<dbReference type="PANTHER" id="PTHR30383:SF5">
    <property type="entry name" value="SGNH HYDROLASE-TYPE ESTERASE DOMAIN-CONTAINING PROTEIN"/>
    <property type="match status" value="1"/>
</dbReference>
<dbReference type="Proteomes" id="UP001183682">
    <property type="component" value="Unassembled WGS sequence"/>
</dbReference>
<evidence type="ECO:0000313" key="3">
    <source>
        <dbReference type="Proteomes" id="UP001183682"/>
    </source>
</evidence>
<dbReference type="GO" id="GO:0004622">
    <property type="term" value="F:phosphatidylcholine lysophospholipase activity"/>
    <property type="evidence" value="ECO:0007669"/>
    <property type="project" value="TreeGrafter"/>
</dbReference>
<sequence length="215" mass="24114">MMTTLCKNDTLLFLGDSITDCGRDRLDATDLGKGFPAFVAAHLAAEYPDANLSFVNRGISGNKIRDILNRIEEDCIDLKPDLLIFLIGINDTWHNIGTSSFGTPEATATFASDYRQFLQQVTESGIKKILLLEPFVLPYPADRKQWRKDLDPKIHSIRELAAEFGCDYLPLDGLFAERTVKKHSSYYTGEDGVHPTIAGHGVIAQEILRRIHYSR</sequence>
<organism evidence="2 3">
    <name type="scientific">Enterococcus gallinarum</name>
    <dbReference type="NCBI Taxonomy" id="1353"/>
    <lineage>
        <taxon>Bacteria</taxon>
        <taxon>Bacillati</taxon>
        <taxon>Bacillota</taxon>
        <taxon>Bacilli</taxon>
        <taxon>Lactobacillales</taxon>
        <taxon>Enterococcaceae</taxon>
        <taxon>Enterococcus</taxon>
    </lineage>
</organism>
<dbReference type="AlphaFoldDB" id="A0AAE4HQR7"/>
<dbReference type="EMBL" id="JARPZN010000003">
    <property type="protein sequence ID" value="MDT2690010.1"/>
    <property type="molecule type" value="Genomic_DNA"/>
</dbReference>
<accession>A0AAE4HQR7</accession>
<dbReference type="Pfam" id="PF13472">
    <property type="entry name" value="Lipase_GDSL_2"/>
    <property type="match status" value="1"/>
</dbReference>
<dbReference type="PANTHER" id="PTHR30383">
    <property type="entry name" value="THIOESTERASE 1/PROTEASE 1/LYSOPHOSPHOLIPASE L1"/>
    <property type="match status" value="1"/>
</dbReference>
<evidence type="ECO:0000259" key="1">
    <source>
        <dbReference type="Pfam" id="PF13472"/>
    </source>
</evidence>
<dbReference type="InterPro" id="IPR051532">
    <property type="entry name" value="Ester_Hydrolysis_Enzymes"/>
</dbReference>
<dbReference type="InterPro" id="IPR036514">
    <property type="entry name" value="SGNH_hydro_sf"/>
</dbReference>
<keyword evidence="2" id="KW-0378">Hydrolase</keyword>
<dbReference type="Gene3D" id="3.40.50.1110">
    <property type="entry name" value="SGNH hydrolase"/>
    <property type="match status" value="1"/>
</dbReference>
<comment type="caution">
    <text evidence="2">The sequence shown here is derived from an EMBL/GenBank/DDBJ whole genome shotgun (WGS) entry which is preliminary data.</text>
</comment>
<feature type="domain" description="SGNH hydrolase-type esterase" evidence="1">
    <location>
        <begin position="13"/>
        <end position="200"/>
    </location>
</feature>
<dbReference type="CDD" id="cd01834">
    <property type="entry name" value="SGNH_hydrolase_like_2"/>
    <property type="match status" value="1"/>
</dbReference>
<reference evidence="2" key="1">
    <citation type="submission" date="2023-03" db="EMBL/GenBank/DDBJ databases">
        <authorList>
            <person name="Shen W."/>
            <person name="Cai J."/>
        </authorList>
    </citation>
    <scope>NUCLEOTIDE SEQUENCE</scope>
    <source>
        <strain evidence="2">K69-2</strain>
    </source>
</reference>
<name>A0AAE4HQR7_ENTGA</name>
<dbReference type="InterPro" id="IPR013830">
    <property type="entry name" value="SGNH_hydro"/>
</dbReference>
<dbReference type="RefSeq" id="WP_021150633.1">
    <property type="nucleotide sequence ID" value="NZ_CAKOCH010000014.1"/>
</dbReference>
<proteinExistence type="predicted"/>
<dbReference type="SUPFAM" id="SSF52266">
    <property type="entry name" value="SGNH hydrolase"/>
    <property type="match status" value="1"/>
</dbReference>
<gene>
    <name evidence="2" type="ORF">P7E30_07300</name>
</gene>
<protein>
    <submittedName>
        <fullName evidence="2">SGNH/GDSL hydrolase family protein</fullName>
    </submittedName>
</protein>
<evidence type="ECO:0000313" key="2">
    <source>
        <dbReference type="EMBL" id="MDT2690010.1"/>
    </source>
</evidence>